<protein>
    <submittedName>
        <fullName evidence="1">Uncharacterized protein</fullName>
    </submittedName>
</protein>
<proteinExistence type="predicted"/>
<dbReference type="Proteomes" id="UP001057402">
    <property type="component" value="Chromosome 7"/>
</dbReference>
<accession>A0ACB9NXC9</accession>
<sequence>MPSSLLPSFTREFRNHVRYAWNAATRTRGAMISACRRVSTSPRDASGRATGCAPLFLRLFADRKVAITGPVERNSGAKVFMVGVLGLNFQVFRDLTERLLVAMRPVKADFKYALSPSWENLMRRADVFQMDAEGPLGRSQLWEMGLHGQLCEDLSGPPMSSSA</sequence>
<comment type="caution">
    <text evidence="1">The sequence shown here is derived from an EMBL/GenBank/DDBJ whole genome shotgun (WGS) entry which is preliminary data.</text>
</comment>
<name>A0ACB9NXC9_9MYRT</name>
<reference evidence="2" key="1">
    <citation type="journal article" date="2023" name="Front. Plant Sci.">
        <title>Chromosomal-level genome assembly of Melastoma candidum provides insights into trichome evolution.</title>
        <authorList>
            <person name="Zhong Y."/>
            <person name="Wu W."/>
            <person name="Sun C."/>
            <person name="Zou P."/>
            <person name="Liu Y."/>
            <person name="Dai S."/>
            <person name="Zhou R."/>
        </authorList>
    </citation>
    <scope>NUCLEOTIDE SEQUENCE [LARGE SCALE GENOMIC DNA]</scope>
</reference>
<dbReference type="EMBL" id="CM042886">
    <property type="protein sequence ID" value="KAI4341354.1"/>
    <property type="molecule type" value="Genomic_DNA"/>
</dbReference>
<evidence type="ECO:0000313" key="2">
    <source>
        <dbReference type="Proteomes" id="UP001057402"/>
    </source>
</evidence>
<evidence type="ECO:0000313" key="1">
    <source>
        <dbReference type="EMBL" id="KAI4341354.1"/>
    </source>
</evidence>
<keyword evidence="2" id="KW-1185">Reference proteome</keyword>
<gene>
    <name evidence="1" type="ORF">MLD38_026086</name>
</gene>
<organism evidence="1 2">
    <name type="scientific">Melastoma candidum</name>
    <dbReference type="NCBI Taxonomy" id="119954"/>
    <lineage>
        <taxon>Eukaryota</taxon>
        <taxon>Viridiplantae</taxon>
        <taxon>Streptophyta</taxon>
        <taxon>Embryophyta</taxon>
        <taxon>Tracheophyta</taxon>
        <taxon>Spermatophyta</taxon>
        <taxon>Magnoliopsida</taxon>
        <taxon>eudicotyledons</taxon>
        <taxon>Gunneridae</taxon>
        <taxon>Pentapetalae</taxon>
        <taxon>rosids</taxon>
        <taxon>malvids</taxon>
        <taxon>Myrtales</taxon>
        <taxon>Melastomataceae</taxon>
        <taxon>Melastomatoideae</taxon>
        <taxon>Melastomateae</taxon>
        <taxon>Melastoma</taxon>
    </lineage>
</organism>